<sequence length="61" mass="7034">MSSIPLQLPVSKLYEEHLQKNKKKGKKLKAECCFKYMKKKGKYCKSCPTLHAMCKNAGRDI</sequence>
<dbReference type="EMBL" id="FZPD01000001">
    <property type="protein sequence ID" value="SNS52800.1"/>
    <property type="molecule type" value="Genomic_DNA"/>
</dbReference>
<keyword evidence="2" id="KW-1185">Reference proteome</keyword>
<dbReference type="AlphaFoldDB" id="A0A239F6X7"/>
<dbReference type="Proteomes" id="UP000198393">
    <property type="component" value="Unassembled WGS sequence"/>
</dbReference>
<name>A0A239F6X7_EKHLU</name>
<accession>A0A239F6X7</accession>
<evidence type="ECO:0000313" key="2">
    <source>
        <dbReference type="Proteomes" id="UP000198393"/>
    </source>
</evidence>
<reference evidence="1 2" key="1">
    <citation type="submission" date="2017-06" db="EMBL/GenBank/DDBJ databases">
        <authorList>
            <person name="Kim H.J."/>
            <person name="Triplett B.A."/>
        </authorList>
    </citation>
    <scope>NUCLEOTIDE SEQUENCE [LARGE SCALE GENOMIC DNA]</scope>
    <source>
        <strain evidence="1 2">DSM 19307</strain>
    </source>
</reference>
<organism evidence="1 2">
    <name type="scientific">Ekhidna lutea</name>
    <dbReference type="NCBI Taxonomy" id="447679"/>
    <lineage>
        <taxon>Bacteria</taxon>
        <taxon>Pseudomonadati</taxon>
        <taxon>Bacteroidota</taxon>
        <taxon>Cytophagia</taxon>
        <taxon>Cytophagales</taxon>
        <taxon>Reichenbachiellaceae</taxon>
        <taxon>Ekhidna</taxon>
    </lineage>
</organism>
<gene>
    <name evidence="1" type="ORF">SAMN05421640_0530</name>
</gene>
<protein>
    <submittedName>
        <fullName evidence="1">Uncharacterized protein</fullName>
    </submittedName>
</protein>
<proteinExistence type="predicted"/>
<evidence type="ECO:0000313" key="1">
    <source>
        <dbReference type="EMBL" id="SNS52800.1"/>
    </source>
</evidence>